<evidence type="ECO:0000313" key="1">
    <source>
        <dbReference type="EMBL" id="MBB4680052.1"/>
    </source>
</evidence>
<evidence type="ECO:0000313" key="2">
    <source>
        <dbReference type="Proteomes" id="UP000533598"/>
    </source>
</evidence>
<sequence length="78" mass="8870">MRWTWRLRRIGEGTEVEQEWRLLRADPVLGDTLAELTALRDYMISSVETTLVALAGWISERGRRPARSDTAARAARTG</sequence>
<dbReference type="EMBL" id="JACHMH010000001">
    <property type="protein sequence ID" value="MBB4680052.1"/>
    <property type="molecule type" value="Genomic_DNA"/>
</dbReference>
<accession>A0A7W7CF29</accession>
<comment type="caution">
    <text evidence="1">The sequence shown here is derived from an EMBL/GenBank/DDBJ whole genome shotgun (WGS) entry which is preliminary data.</text>
</comment>
<name>A0A7W7CF29_9PSEU</name>
<gene>
    <name evidence="1" type="ORF">HNR67_006170</name>
</gene>
<reference evidence="1 2" key="1">
    <citation type="submission" date="2020-08" db="EMBL/GenBank/DDBJ databases">
        <title>Sequencing the genomes of 1000 actinobacteria strains.</title>
        <authorList>
            <person name="Klenk H.-P."/>
        </authorList>
    </citation>
    <scope>NUCLEOTIDE SEQUENCE [LARGE SCALE GENOMIC DNA]</scope>
    <source>
        <strain evidence="1 2">DSM 44230</strain>
    </source>
</reference>
<protein>
    <submittedName>
        <fullName evidence="1">Uncharacterized protein</fullName>
    </submittedName>
</protein>
<organism evidence="1 2">
    <name type="scientific">Crossiella cryophila</name>
    <dbReference type="NCBI Taxonomy" id="43355"/>
    <lineage>
        <taxon>Bacteria</taxon>
        <taxon>Bacillati</taxon>
        <taxon>Actinomycetota</taxon>
        <taxon>Actinomycetes</taxon>
        <taxon>Pseudonocardiales</taxon>
        <taxon>Pseudonocardiaceae</taxon>
        <taxon>Crossiella</taxon>
    </lineage>
</organism>
<proteinExistence type="predicted"/>
<dbReference type="Proteomes" id="UP000533598">
    <property type="component" value="Unassembled WGS sequence"/>
</dbReference>
<dbReference type="AlphaFoldDB" id="A0A7W7CF29"/>
<keyword evidence="2" id="KW-1185">Reference proteome</keyword>
<dbReference type="RefSeq" id="WP_185005728.1">
    <property type="nucleotide sequence ID" value="NZ_BAAAUI010000019.1"/>
</dbReference>